<gene>
    <name evidence="5" type="ORF">SCF082_LOCUS33966</name>
</gene>
<dbReference type="PANTHER" id="PTHR11655">
    <property type="entry name" value="60S/50S RIBOSOMAL PROTEIN L6/L9"/>
    <property type="match status" value="1"/>
</dbReference>
<dbReference type="PANTHER" id="PTHR11655:SF16">
    <property type="entry name" value="60S RIBOSOMAL PROTEIN L9"/>
    <property type="match status" value="1"/>
</dbReference>
<keyword evidence="6" id="KW-1185">Reference proteome</keyword>
<organism evidence="5 6">
    <name type="scientific">Durusdinium trenchii</name>
    <dbReference type="NCBI Taxonomy" id="1381693"/>
    <lineage>
        <taxon>Eukaryota</taxon>
        <taxon>Sar</taxon>
        <taxon>Alveolata</taxon>
        <taxon>Dinophyceae</taxon>
        <taxon>Suessiales</taxon>
        <taxon>Symbiodiniaceae</taxon>
        <taxon>Durusdinium</taxon>
    </lineage>
</organism>
<evidence type="ECO:0000313" key="6">
    <source>
        <dbReference type="Proteomes" id="UP001642464"/>
    </source>
</evidence>
<evidence type="ECO:0000256" key="1">
    <source>
        <dbReference type="ARBA" id="ARBA00009356"/>
    </source>
</evidence>
<evidence type="ECO:0000256" key="2">
    <source>
        <dbReference type="ARBA" id="ARBA00022980"/>
    </source>
</evidence>
<dbReference type="Gene3D" id="3.90.930.12">
    <property type="entry name" value="Ribosomal protein L6, alpha-beta domain"/>
    <property type="match status" value="2"/>
</dbReference>
<dbReference type="PROSITE" id="PS00700">
    <property type="entry name" value="RIBOSOMAL_L6_2"/>
    <property type="match status" value="1"/>
</dbReference>
<evidence type="ECO:0000256" key="3">
    <source>
        <dbReference type="ARBA" id="ARBA00023274"/>
    </source>
</evidence>
<protein>
    <submittedName>
        <fullName evidence="5">60S ribosomal protein L9</fullName>
    </submittedName>
</protein>
<comment type="similarity">
    <text evidence="1">Belongs to the universal ribosomal protein uL6 family.</text>
</comment>
<evidence type="ECO:0000259" key="4">
    <source>
        <dbReference type="Pfam" id="PF00347"/>
    </source>
</evidence>
<dbReference type="InterPro" id="IPR020040">
    <property type="entry name" value="Ribosomal_uL6_a/b-dom"/>
</dbReference>
<reference evidence="5 6" key="1">
    <citation type="submission" date="2024-02" db="EMBL/GenBank/DDBJ databases">
        <authorList>
            <person name="Chen Y."/>
            <person name="Shah S."/>
            <person name="Dougan E. K."/>
            <person name="Thang M."/>
            <person name="Chan C."/>
        </authorList>
    </citation>
    <scope>NUCLEOTIDE SEQUENCE [LARGE SCALE GENOMIC DNA]</scope>
</reference>
<keyword evidence="3" id="KW-0687">Ribonucleoprotein</keyword>
<proteinExistence type="inferred from homology"/>
<feature type="domain" description="Large ribosomal subunit protein uL6 alpha-beta" evidence="4">
    <location>
        <begin position="97"/>
        <end position="176"/>
    </location>
</feature>
<dbReference type="PIRSF" id="PIRSF002162">
    <property type="entry name" value="Ribosomal_L6"/>
    <property type="match status" value="1"/>
</dbReference>
<dbReference type="InterPro" id="IPR000702">
    <property type="entry name" value="Ribosomal_uL6-like"/>
</dbReference>
<keyword evidence="2 5" id="KW-0689">Ribosomal protein</keyword>
<comment type="caution">
    <text evidence="5">The sequence shown here is derived from an EMBL/GenBank/DDBJ whole genome shotgun (WGS) entry which is preliminary data.</text>
</comment>
<dbReference type="EMBL" id="CAXAMM010030674">
    <property type="protein sequence ID" value="CAK9066901.1"/>
    <property type="molecule type" value="Genomic_DNA"/>
</dbReference>
<dbReference type="SUPFAM" id="SSF56053">
    <property type="entry name" value="Ribosomal protein L6"/>
    <property type="match status" value="2"/>
</dbReference>
<dbReference type="InterPro" id="IPR036789">
    <property type="entry name" value="Ribosomal_uL6-like_a/b-dom_sf"/>
</dbReference>
<feature type="domain" description="Large ribosomal subunit protein uL6 alpha-beta" evidence="4">
    <location>
        <begin position="12"/>
        <end position="85"/>
    </location>
</feature>
<dbReference type="Pfam" id="PF00347">
    <property type="entry name" value="Ribosomal_L6"/>
    <property type="match status" value="2"/>
</dbReference>
<name>A0ABP0NTG7_9DINO</name>
<evidence type="ECO:0000313" key="5">
    <source>
        <dbReference type="EMBL" id="CAK9066901.1"/>
    </source>
</evidence>
<accession>A0ABP0NTG7</accession>
<dbReference type="Proteomes" id="UP001642464">
    <property type="component" value="Unassembled WGS sequence"/>
</dbReference>
<sequence length="189" mass="20914">MKTIAASRLVSIPDGVTVSVEARKVTVKGPRGELNRDFAHQSVEITKPDENTVKVEKFFGKKKELACIRSICASITNMITGVTKGFRYKLRLVYAHFPINAVIAGDGKSVEIRNFLGQKKVFKVAMRADTVIEKSKGVKDQLELEGNDIDAVSQSAADIQQSCKVRNKDIRKFLDGVYVSEKGPIEVEQ</sequence>
<dbReference type="InterPro" id="IPR002359">
    <property type="entry name" value="Ribosomal_uL6_CS2"/>
</dbReference>
<dbReference type="GO" id="GO:0005840">
    <property type="term" value="C:ribosome"/>
    <property type="evidence" value="ECO:0007669"/>
    <property type="project" value="UniProtKB-KW"/>
</dbReference>